<proteinExistence type="inferred from homology"/>
<dbReference type="CDD" id="cd01017">
    <property type="entry name" value="AdcA"/>
    <property type="match status" value="1"/>
</dbReference>
<keyword evidence="3" id="KW-0732">Signal</keyword>
<dbReference type="GO" id="GO:0007155">
    <property type="term" value="P:cell adhesion"/>
    <property type="evidence" value="ECO:0007669"/>
    <property type="project" value="InterPro"/>
</dbReference>
<dbReference type="AlphaFoldDB" id="A0A2L1TY74"/>
<sequence>MTKRIFVWGCLMIAVLLVLGGCSTDKSGLSQDKINVTTTAYPLYDFAKKIGGDYVNVINLVPAGVEPHDWTPKGRDMMNAKNSNVFLYQGAGFEGWVETFLNSLDKDAKTTPVEVTKGMNLLRLHEEGHHPEGEEHESHEHGEKDHHHDSEFDPHTWLGPNYAKQMGENIKQALIQADAGHKDEYEKNFNEFARQLDELDAKYKSELSKVSKKEIAVSHQAFGYLCHDYGLEQVAVMGLTPEAEPTAKDIQKVKDFVKEHGIKYIFFEELVSDKLAKTIAQETGAETMVLNPIEGLKEDQLKAGEDYFSIMNSNLTNLVKALQ</sequence>
<evidence type="ECO:0000313" key="7">
    <source>
        <dbReference type="Proteomes" id="UP000239833"/>
    </source>
</evidence>
<dbReference type="GeneID" id="64218219"/>
<evidence type="ECO:0000256" key="4">
    <source>
        <dbReference type="RuleBase" id="RU003512"/>
    </source>
</evidence>
<dbReference type="SUPFAM" id="SSF53807">
    <property type="entry name" value="Helical backbone' metal receptor"/>
    <property type="match status" value="1"/>
</dbReference>
<dbReference type="PANTHER" id="PTHR42953">
    <property type="entry name" value="HIGH-AFFINITY ZINC UPTAKE SYSTEM PROTEIN ZNUA-RELATED"/>
    <property type="match status" value="1"/>
</dbReference>
<dbReference type="RefSeq" id="WP_230460635.1">
    <property type="nucleotide sequence ID" value="NZ_CP019655.1"/>
</dbReference>
<dbReference type="InterPro" id="IPR006127">
    <property type="entry name" value="ZnuA-like"/>
</dbReference>
<dbReference type="GO" id="GO:0046872">
    <property type="term" value="F:metal ion binding"/>
    <property type="evidence" value="ECO:0007669"/>
    <property type="project" value="InterPro"/>
</dbReference>
<gene>
    <name evidence="6" type="primary">adcA</name>
    <name evidence="6" type="ORF">ERICIII_01434</name>
</gene>
<organism evidence="6 7">
    <name type="scientific">Paenibacillus larvae subsp. larvae</name>
    <dbReference type="NCBI Taxonomy" id="147375"/>
    <lineage>
        <taxon>Bacteria</taxon>
        <taxon>Bacillati</taxon>
        <taxon>Bacillota</taxon>
        <taxon>Bacilli</taxon>
        <taxon>Bacillales</taxon>
        <taxon>Paenibacillaceae</taxon>
        <taxon>Paenibacillus</taxon>
    </lineage>
</organism>
<evidence type="ECO:0000256" key="3">
    <source>
        <dbReference type="ARBA" id="ARBA00022729"/>
    </source>
</evidence>
<protein>
    <submittedName>
        <fullName evidence="6">ABC-type metal ion transport system, periplasmic component/surface adhesin</fullName>
    </submittedName>
</protein>
<evidence type="ECO:0000256" key="5">
    <source>
        <dbReference type="SAM" id="MobiDB-lite"/>
    </source>
</evidence>
<dbReference type="PRINTS" id="PR00690">
    <property type="entry name" value="ADHESNFAMILY"/>
</dbReference>
<evidence type="ECO:0000256" key="1">
    <source>
        <dbReference type="ARBA" id="ARBA00011028"/>
    </source>
</evidence>
<dbReference type="InterPro" id="IPR050492">
    <property type="entry name" value="Bact_metal-bind_prot9"/>
</dbReference>
<accession>A0A2L1TY74</accession>
<dbReference type="PRINTS" id="PR00691">
    <property type="entry name" value="ADHESINB"/>
</dbReference>
<dbReference type="PROSITE" id="PS51257">
    <property type="entry name" value="PROKAR_LIPOPROTEIN"/>
    <property type="match status" value="1"/>
</dbReference>
<dbReference type="Pfam" id="PF01297">
    <property type="entry name" value="ZnuA"/>
    <property type="match status" value="1"/>
</dbReference>
<comment type="similarity">
    <text evidence="1 4">Belongs to the bacterial solute-binding protein 9 family.</text>
</comment>
<reference evidence="7" key="1">
    <citation type="submission" date="2017-02" db="EMBL/GenBank/DDBJ databases">
        <title>Delineation of Paenibacillus larvae strains originating from foulbrood outbreaks.</title>
        <authorList>
            <person name="Beims H."/>
            <person name="Bunk B."/>
            <person name="Sproeer C."/>
            <person name="Mohr K.I."/>
            <person name="Pradella S."/>
            <person name="Guenther G."/>
            <person name="Rohde M."/>
            <person name="von der Ohe W."/>
            <person name="Steinert M."/>
        </authorList>
    </citation>
    <scope>NUCLEOTIDE SEQUENCE [LARGE SCALE GENOMIC DNA]</scope>
    <source>
        <strain evidence="7">Eric_III</strain>
    </source>
</reference>
<evidence type="ECO:0000313" key="6">
    <source>
        <dbReference type="EMBL" id="AVF25623.1"/>
    </source>
</evidence>
<dbReference type="InterPro" id="IPR006128">
    <property type="entry name" value="Lipoprotein_PsaA-like"/>
</dbReference>
<name>A0A2L1TY74_9BACL</name>
<dbReference type="GO" id="GO:0030001">
    <property type="term" value="P:metal ion transport"/>
    <property type="evidence" value="ECO:0007669"/>
    <property type="project" value="InterPro"/>
</dbReference>
<keyword evidence="2 4" id="KW-0813">Transport</keyword>
<dbReference type="Proteomes" id="UP000239833">
    <property type="component" value="Chromosome"/>
</dbReference>
<dbReference type="Gene3D" id="3.40.50.1980">
    <property type="entry name" value="Nitrogenase molybdenum iron protein domain"/>
    <property type="match status" value="2"/>
</dbReference>
<dbReference type="PANTHER" id="PTHR42953:SF3">
    <property type="entry name" value="HIGH-AFFINITY ZINC UPTAKE SYSTEM PROTEIN ZNUA"/>
    <property type="match status" value="1"/>
</dbReference>
<evidence type="ECO:0000256" key="2">
    <source>
        <dbReference type="ARBA" id="ARBA00022448"/>
    </source>
</evidence>
<dbReference type="STRING" id="147375.BXP28_00465"/>
<feature type="region of interest" description="Disordered" evidence="5">
    <location>
        <begin position="129"/>
        <end position="161"/>
    </location>
</feature>
<dbReference type="EMBL" id="CP019655">
    <property type="protein sequence ID" value="AVF25623.1"/>
    <property type="molecule type" value="Genomic_DNA"/>
</dbReference>
<dbReference type="InterPro" id="IPR006129">
    <property type="entry name" value="AdhesinB"/>
</dbReference>
<feature type="compositionally biased region" description="Basic and acidic residues" evidence="5">
    <location>
        <begin position="129"/>
        <end position="154"/>
    </location>
</feature>